<dbReference type="Proteomes" id="UP000324288">
    <property type="component" value="Chromosome"/>
</dbReference>
<gene>
    <name evidence="6 9" type="primary">folE</name>
    <name evidence="9" type="ORF">LC603019_01166</name>
</gene>
<dbReference type="GO" id="GO:0005737">
    <property type="term" value="C:cytoplasm"/>
    <property type="evidence" value="ECO:0007669"/>
    <property type="project" value="TreeGrafter"/>
</dbReference>
<feature type="binding site" evidence="6">
    <location>
        <position position="119"/>
    </location>
    <ligand>
        <name>Zn(2+)</name>
        <dbReference type="ChEBI" id="CHEBI:29105"/>
    </ligand>
</feature>
<dbReference type="GO" id="GO:0006730">
    <property type="term" value="P:one-carbon metabolic process"/>
    <property type="evidence" value="ECO:0007669"/>
    <property type="project" value="UniProtKB-UniRule"/>
</dbReference>
<evidence type="ECO:0000313" key="10">
    <source>
        <dbReference type="Proteomes" id="UP000324288"/>
    </source>
</evidence>
<dbReference type="PANTHER" id="PTHR11109">
    <property type="entry name" value="GTP CYCLOHYDROLASE I"/>
    <property type="match status" value="1"/>
</dbReference>
<keyword evidence="6" id="KW-0479">Metal-binding</keyword>
<dbReference type="GO" id="GO:0005525">
    <property type="term" value="F:GTP binding"/>
    <property type="evidence" value="ECO:0007669"/>
    <property type="project" value="UniProtKB-KW"/>
</dbReference>
<dbReference type="InterPro" id="IPR043133">
    <property type="entry name" value="GTP-CH-I_C/QueF"/>
</dbReference>
<dbReference type="Gene3D" id="1.10.286.10">
    <property type="match status" value="1"/>
</dbReference>
<dbReference type="UniPathway" id="UPA00848">
    <property type="reaction ID" value="UER00151"/>
</dbReference>
<keyword evidence="6" id="KW-0547">Nucleotide-binding</keyword>
<dbReference type="NCBIfam" id="NF006826">
    <property type="entry name" value="PRK09347.1-3"/>
    <property type="match status" value="1"/>
</dbReference>
<evidence type="ECO:0000256" key="3">
    <source>
        <dbReference type="ARBA" id="ARBA00008085"/>
    </source>
</evidence>
<feature type="domain" description="GTP cyclohydrolase I" evidence="8">
    <location>
        <begin position="48"/>
        <end position="226"/>
    </location>
</feature>
<evidence type="ECO:0000256" key="5">
    <source>
        <dbReference type="ARBA" id="ARBA00022801"/>
    </source>
</evidence>
<evidence type="ECO:0000256" key="6">
    <source>
        <dbReference type="HAMAP-Rule" id="MF_00223"/>
    </source>
</evidence>
<dbReference type="Gene3D" id="3.30.1130.10">
    <property type="match status" value="1"/>
</dbReference>
<dbReference type="InterPro" id="IPR001474">
    <property type="entry name" value="GTP_CycHdrlase_I"/>
</dbReference>
<evidence type="ECO:0000313" key="9">
    <source>
        <dbReference type="EMBL" id="VHO01122.1"/>
    </source>
</evidence>
<comment type="similarity">
    <text evidence="3 6">Belongs to the GTP cyclohydrolase I family.</text>
</comment>
<comment type="catalytic activity">
    <reaction evidence="1 6">
        <text>GTP + H2O = 7,8-dihydroneopterin 3'-triphosphate + formate + H(+)</text>
        <dbReference type="Rhea" id="RHEA:17473"/>
        <dbReference type="ChEBI" id="CHEBI:15377"/>
        <dbReference type="ChEBI" id="CHEBI:15378"/>
        <dbReference type="ChEBI" id="CHEBI:15740"/>
        <dbReference type="ChEBI" id="CHEBI:37565"/>
        <dbReference type="ChEBI" id="CHEBI:58462"/>
        <dbReference type="EC" id="3.5.4.16"/>
    </reaction>
</comment>
<dbReference type="InterPro" id="IPR018234">
    <property type="entry name" value="GTP_CycHdrlase_I_CS"/>
</dbReference>
<dbReference type="PROSITE" id="PS00860">
    <property type="entry name" value="GTP_CYCLOHYDROL_1_2"/>
    <property type="match status" value="1"/>
</dbReference>
<dbReference type="InterPro" id="IPR043134">
    <property type="entry name" value="GTP-CH-I_N"/>
</dbReference>
<dbReference type="EMBL" id="LR584267">
    <property type="protein sequence ID" value="VHO01122.1"/>
    <property type="molecule type" value="Genomic_DNA"/>
</dbReference>
<dbReference type="SUPFAM" id="SSF55620">
    <property type="entry name" value="Tetrahydrobiopterin biosynthesis enzymes-like"/>
    <property type="match status" value="1"/>
</dbReference>
<proteinExistence type="inferred from homology"/>
<dbReference type="GO" id="GO:0008270">
    <property type="term" value="F:zinc ion binding"/>
    <property type="evidence" value="ECO:0007669"/>
    <property type="project" value="UniProtKB-UniRule"/>
</dbReference>
<sequence>MTGWAAYSAAGAPASGGTNLHPAPTSTPNSTRIDTIMSYGEYDAARVEHAIRELLIGIGEDPDREGLRDTPNRVARAYTEIFGGLHCEPSDVLATAFTEGYDELVLVRDIPVYSMCEHHLLPFHGVAHIGYLPNKETGRITGLSKLARLVDLYAKRPQVQERLTGQVADAIMERLDARGAVVVIECEHLCMAMRGIRKPGSITTTSAVRGSLRTNATSRAEALALIRDPRR</sequence>
<dbReference type="GO" id="GO:0006729">
    <property type="term" value="P:tetrahydrobiopterin biosynthetic process"/>
    <property type="evidence" value="ECO:0007669"/>
    <property type="project" value="TreeGrafter"/>
</dbReference>
<dbReference type="NCBIfam" id="TIGR00063">
    <property type="entry name" value="folE"/>
    <property type="match status" value="1"/>
</dbReference>
<feature type="binding site" evidence="6">
    <location>
        <position position="116"/>
    </location>
    <ligand>
        <name>Zn(2+)</name>
        <dbReference type="ChEBI" id="CHEBI:29105"/>
    </ligand>
</feature>
<keyword evidence="6" id="KW-0862">Zinc</keyword>
<dbReference type="EC" id="3.5.4.16" evidence="6"/>
<evidence type="ECO:0000256" key="7">
    <source>
        <dbReference type="SAM" id="MobiDB-lite"/>
    </source>
</evidence>
<organism evidence="9 10">
    <name type="scientific">Lawsonella clevelandensis</name>
    <dbReference type="NCBI Taxonomy" id="1528099"/>
    <lineage>
        <taxon>Bacteria</taxon>
        <taxon>Bacillati</taxon>
        <taxon>Actinomycetota</taxon>
        <taxon>Actinomycetes</taxon>
        <taxon>Mycobacteriales</taxon>
        <taxon>Lawsonellaceae</taxon>
        <taxon>Lawsonella</taxon>
    </lineage>
</organism>
<reference evidence="9 10" key="1">
    <citation type="submission" date="2019-04" db="EMBL/GenBank/DDBJ databases">
        <authorList>
            <person name="Seth-Smith MB H."/>
            <person name="Seth-Smith H."/>
        </authorList>
    </citation>
    <scope>NUCLEOTIDE SEQUENCE [LARGE SCALE GENOMIC DNA]</scope>
    <source>
        <strain evidence="9">USB-603019</strain>
    </source>
</reference>
<dbReference type="NCBIfam" id="NF006825">
    <property type="entry name" value="PRK09347.1-2"/>
    <property type="match status" value="1"/>
</dbReference>
<accession>A0A5E3ZYM9</accession>
<dbReference type="FunFam" id="1.10.286.10:FF:000001">
    <property type="entry name" value="GTP cyclohydrolase 1"/>
    <property type="match status" value="1"/>
</dbReference>
<name>A0A5E3ZYM9_9ACTN</name>
<dbReference type="PROSITE" id="PS00859">
    <property type="entry name" value="GTP_CYCLOHYDROL_1_1"/>
    <property type="match status" value="1"/>
</dbReference>
<dbReference type="GO" id="GO:0003934">
    <property type="term" value="F:GTP cyclohydrolase I activity"/>
    <property type="evidence" value="ECO:0007669"/>
    <property type="project" value="UniProtKB-UniRule"/>
</dbReference>
<keyword evidence="10" id="KW-1185">Reference proteome</keyword>
<keyword evidence="4 6" id="KW-0554">One-carbon metabolism</keyword>
<evidence type="ECO:0000256" key="4">
    <source>
        <dbReference type="ARBA" id="ARBA00022563"/>
    </source>
</evidence>
<dbReference type="HAMAP" id="MF_00223">
    <property type="entry name" value="FolE"/>
    <property type="match status" value="1"/>
</dbReference>
<dbReference type="PANTHER" id="PTHR11109:SF7">
    <property type="entry name" value="GTP CYCLOHYDROLASE 1"/>
    <property type="match status" value="1"/>
</dbReference>
<evidence type="ECO:0000256" key="2">
    <source>
        <dbReference type="ARBA" id="ARBA00005080"/>
    </source>
</evidence>
<feature type="binding site" evidence="6">
    <location>
        <position position="190"/>
    </location>
    <ligand>
        <name>Zn(2+)</name>
        <dbReference type="ChEBI" id="CHEBI:29105"/>
    </ligand>
</feature>
<keyword evidence="5 6" id="KW-0378">Hydrolase</keyword>
<evidence type="ECO:0000259" key="8">
    <source>
        <dbReference type="Pfam" id="PF01227"/>
    </source>
</evidence>
<protein>
    <recommendedName>
        <fullName evidence="6">GTP cyclohydrolase 1</fullName>
        <ecNumber evidence="6">3.5.4.16</ecNumber>
    </recommendedName>
    <alternativeName>
        <fullName evidence="6">GTP cyclohydrolase I</fullName>
        <shortName evidence="6">GTP-CH-I</shortName>
    </alternativeName>
</protein>
<dbReference type="AlphaFoldDB" id="A0A5E3ZYM9"/>
<comment type="subunit">
    <text evidence="6">Homopolymer.</text>
</comment>
<feature type="region of interest" description="Disordered" evidence="7">
    <location>
        <begin position="11"/>
        <end position="31"/>
    </location>
</feature>
<dbReference type="FunFam" id="3.30.1130.10:FF:000001">
    <property type="entry name" value="GTP cyclohydrolase 1"/>
    <property type="match status" value="1"/>
</dbReference>
<dbReference type="GO" id="GO:0046654">
    <property type="term" value="P:tetrahydrofolate biosynthetic process"/>
    <property type="evidence" value="ECO:0007669"/>
    <property type="project" value="UniProtKB-UniRule"/>
</dbReference>
<keyword evidence="6" id="KW-0342">GTP-binding</keyword>
<dbReference type="Pfam" id="PF01227">
    <property type="entry name" value="GTP_cyclohydroI"/>
    <property type="match status" value="1"/>
</dbReference>
<comment type="pathway">
    <text evidence="2 6">Cofactor biosynthesis; 7,8-dihydroneopterin triphosphate biosynthesis; 7,8-dihydroneopterin triphosphate from GTP: step 1/1.</text>
</comment>
<evidence type="ECO:0000256" key="1">
    <source>
        <dbReference type="ARBA" id="ARBA00001052"/>
    </source>
</evidence>
<dbReference type="InterPro" id="IPR020602">
    <property type="entry name" value="GTP_CycHdrlase_I_dom"/>
</dbReference>